<comment type="caution">
    <text evidence="1">The sequence shown here is derived from an EMBL/GenBank/DDBJ whole genome shotgun (WGS) entry which is preliminary data.</text>
</comment>
<dbReference type="Proteomes" id="UP000016649">
    <property type="component" value="Unassembled WGS sequence"/>
</dbReference>
<evidence type="ECO:0000313" key="1">
    <source>
        <dbReference type="EMBL" id="ERJ91638.1"/>
    </source>
</evidence>
<sequence>MSSGNLQYYIRPGKLISTEAKDKSFVMIDFTYQKQNRSYVTDAYVNFTLHGKTEAFISEARFVFTDKTFVQLKNISLLRRDAKEHLIRVSTILEKDRIQDVLEALHLSQAFLEISLDDGTVKRFTVTPDMIERLNEAFSK</sequence>
<name>A0ABN0NWB4_TRELE</name>
<reference evidence="1 2" key="1">
    <citation type="submission" date="2013-08" db="EMBL/GenBank/DDBJ databases">
        <authorList>
            <person name="Weinstock G."/>
            <person name="Sodergren E."/>
            <person name="Wylie T."/>
            <person name="Fulton L."/>
            <person name="Fulton R."/>
            <person name="Fronick C."/>
            <person name="O'Laughlin M."/>
            <person name="Godfrey J."/>
            <person name="Miner T."/>
            <person name="Herter B."/>
            <person name="Appelbaum E."/>
            <person name="Cordes M."/>
            <person name="Lek S."/>
            <person name="Wollam A."/>
            <person name="Pepin K.H."/>
            <person name="Palsikar V.B."/>
            <person name="Mitreva M."/>
            <person name="Wilson R.K."/>
        </authorList>
    </citation>
    <scope>NUCLEOTIDE SEQUENCE [LARGE SCALE GENOMIC DNA]</scope>
    <source>
        <strain evidence="1 2">ATCC 700332</strain>
    </source>
</reference>
<evidence type="ECO:0000313" key="2">
    <source>
        <dbReference type="Proteomes" id="UP000016649"/>
    </source>
</evidence>
<accession>A0ABN0NWB4</accession>
<dbReference type="RefSeq" id="WP_021686264.1">
    <property type="nucleotide sequence ID" value="NZ_KI260554.1"/>
</dbReference>
<organism evidence="1 2">
    <name type="scientific">Treponema lecithinolyticum ATCC 700332</name>
    <dbReference type="NCBI Taxonomy" id="1321815"/>
    <lineage>
        <taxon>Bacteria</taxon>
        <taxon>Pseudomonadati</taxon>
        <taxon>Spirochaetota</taxon>
        <taxon>Spirochaetia</taxon>
        <taxon>Spirochaetales</taxon>
        <taxon>Treponemataceae</taxon>
        <taxon>Treponema</taxon>
    </lineage>
</organism>
<gene>
    <name evidence="1" type="ORF">HMPREF9193_02091</name>
</gene>
<dbReference type="EMBL" id="AWVH01000044">
    <property type="protein sequence ID" value="ERJ91638.1"/>
    <property type="molecule type" value="Genomic_DNA"/>
</dbReference>
<keyword evidence="2" id="KW-1185">Reference proteome</keyword>
<proteinExistence type="predicted"/>
<protein>
    <submittedName>
        <fullName evidence="1">Uncharacterized protein</fullName>
    </submittedName>
</protein>